<dbReference type="AlphaFoldDB" id="A0A6A6B7Q4"/>
<organism evidence="1 2">
    <name type="scientific">Aplosporella prunicola CBS 121167</name>
    <dbReference type="NCBI Taxonomy" id="1176127"/>
    <lineage>
        <taxon>Eukaryota</taxon>
        <taxon>Fungi</taxon>
        <taxon>Dikarya</taxon>
        <taxon>Ascomycota</taxon>
        <taxon>Pezizomycotina</taxon>
        <taxon>Dothideomycetes</taxon>
        <taxon>Dothideomycetes incertae sedis</taxon>
        <taxon>Botryosphaeriales</taxon>
        <taxon>Aplosporellaceae</taxon>
        <taxon>Aplosporella</taxon>
    </lineage>
</organism>
<dbReference type="RefSeq" id="XP_033395311.1">
    <property type="nucleotide sequence ID" value="XM_033546925.1"/>
</dbReference>
<accession>A0A6A6B7Q4</accession>
<dbReference type="EMBL" id="ML995492">
    <property type="protein sequence ID" value="KAF2139598.1"/>
    <property type="molecule type" value="Genomic_DNA"/>
</dbReference>
<name>A0A6A6B7Q4_9PEZI</name>
<evidence type="ECO:0000313" key="1">
    <source>
        <dbReference type="EMBL" id="KAF2139598.1"/>
    </source>
</evidence>
<reference evidence="1" key="1">
    <citation type="journal article" date="2020" name="Stud. Mycol.">
        <title>101 Dothideomycetes genomes: a test case for predicting lifestyles and emergence of pathogens.</title>
        <authorList>
            <person name="Haridas S."/>
            <person name="Albert R."/>
            <person name="Binder M."/>
            <person name="Bloem J."/>
            <person name="Labutti K."/>
            <person name="Salamov A."/>
            <person name="Andreopoulos B."/>
            <person name="Baker S."/>
            <person name="Barry K."/>
            <person name="Bills G."/>
            <person name="Bluhm B."/>
            <person name="Cannon C."/>
            <person name="Castanera R."/>
            <person name="Culley D."/>
            <person name="Daum C."/>
            <person name="Ezra D."/>
            <person name="Gonzalez J."/>
            <person name="Henrissat B."/>
            <person name="Kuo A."/>
            <person name="Liang C."/>
            <person name="Lipzen A."/>
            <person name="Lutzoni F."/>
            <person name="Magnuson J."/>
            <person name="Mondo S."/>
            <person name="Nolan M."/>
            <person name="Ohm R."/>
            <person name="Pangilinan J."/>
            <person name="Park H.-J."/>
            <person name="Ramirez L."/>
            <person name="Alfaro M."/>
            <person name="Sun H."/>
            <person name="Tritt A."/>
            <person name="Yoshinaga Y."/>
            <person name="Zwiers L.-H."/>
            <person name="Turgeon B."/>
            <person name="Goodwin S."/>
            <person name="Spatafora J."/>
            <person name="Crous P."/>
            <person name="Grigoriev I."/>
        </authorList>
    </citation>
    <scope>NUCLEOTIDE SEQUENCE</scope>
    <source>
        <strain evidence="1">CBS 121167</strain>
    </source>
</reference>
<dbReference type="GeneID" id="54304432"/>
<evidence type="ECO:0000313" key="2">
    <source>
        <dbReference type="Proteomes" id="UP000799438"/>
    </source>
</evidence>
<keyword evidence="2" id="KW-1185">Reference proteome</keyword>
<gene>
    <name evidence="1" type="ORF">K452DRAFT_62640</name>
</gene>
<protein>
    <submittedName>
        <fullName evidence="1">Uncharacterized protein</fullName>
    </submittedName>
</protein>
<proteinExistence type="predicted"/>
<dbReference type="Proteomes" id="UP000799438">
    <property type="component" value="Unassembled WGS sequence"/>
</dbReference>
<sequence length="64" mass="7233">MPIALLYIYGYGYMRMGTRNVHLCEVRVGVDVDVIRAGGRLRGSYDGWLAEWLVGWLVDGQEDA</sequence>